<evidence type="ECO:0000313" key="1">
    <source>
        <dbReference type="EMBL" id="TWT57418.1"/>
    </source>
</evidence>
<evidence type="ECO:0000313" key="2">
    <source>
        <dbReference type="Proteomes" id="UP000317243"/>
    </source>
</evidence>
<sequence>MRTLVIVYQHLAASDLGAYGGAQPLTTFDEFASRSDVYDWVYVADRTQPVTHELKQSCGNSFREVSAIEEIPESVSELASEAADGSTLFLNLSSETSPEQLDQSFASALDAWKTATRDSDSDTPSTIIVTANLGAHIDVDTLDAHPERSVAEAAAHIPLIIQPPGQNVSRRRTKLLTSDLIVEALKVISESAASYQNFRDSEGAMQISYQSRSMLAVRTEHALLIRSRDGDDSDDDHFLSLYLKPEDFWEVLDVASQYPVVVDHFFETGELTLPQQGDDAS</sequence>
<accession>A0A5C5X3N9</accession>
<keyword evidence="2" id="KW-1185">Reference proteome</keyword>
<organism evidence="1 2">
    <name type="scientific">Thalassoglobus neptunius</name>
    <dbReference type="NCBI Taxonomy" id="1938619"/>
    <lineage>
        <taxon>Bacteria</taxon>
        <taxon>Pseudomonadati</taxon>
        <taxon>Planctomycetota</taxon>
        <taxon>Planctomycetia</taxon>
        <taxon>Planctomycetales</taxon>
        <taxon>Planctomycetaceae</taxon>
        <taxon>Thalassoglobus</taxon>
    </lineage>
</organism>
<proteinExistence type="predicted"/>
<name>A0A5C5X3N9_9PLAN</name>
<protein>
    <submittedName>
        <fullName evidence="1">Uncharacterized protein</fullName>
    </submittedName>
</protein>
<dbReference type="AlphaFoldDB" id="A0A5C5X3N9"/>
<dbReference type="RefSeq" id="WP_146507251.1">
    <property type="nucleotide sequence ID" value="NZ_SIHI01000001.1"/>
</dbReference>
<dbReference type="OrthoDB" id="265007at2"/>
<reference evidence="1 2" key="1">
    <citation type="submission" date="2019-02" db="EMBL/GenBank/DDBJ databases">
        <title>Deep-cultivation of Planctomycetes and their phenomic and genomic characterization uncovers novel biology.</title>
        <authorList>
            <person name="Wiegand S."/>
            <person name="Jogler M."/>
            <person name="Boedeker C."/>
            <person name="Pinto D."/>
            <person name="Vollmers J."/>
            <person name="Rivas-Marin E."/>
            <person name="Kohn T."/>
            <person name="Peeters S.H."/>
            <person name="Heuer A."/>
            <person name="Rast P."/>
            <person name="Oberbeckmann S."/>
            <person name="Bunk B."/>
            <person name="Jeske O."/>
            <person name="Meyerdierks A."/>
            <person name="Storesund J.E."/>
            <person name="Kallscheuer N."/>
            <person name="Luecker S."/>
            <person name="Lage O.M."/>
            <person name="Pohl T."/>
            <person name="Merkel B.J."/>
            <person name="Hornburger P."/>
            <person name="Mueller R.-W."/>
            <person name="Bruemmer F."/>
            <person name="Labrenz M."/>
            <person name="Spormann A.M."/>
            <person name="Op Den Camp H."/>
            <person name="Overmann J."/>
            <person name="Amann R."/>
            <person name="Jetten M.S.M."/>
            <person name="Mascher T."/>
            <person name="Medema M.H."/>
            <person name="Devos D.P."/>
            <person name="Kaster A.-K."/>
            <person name="Ovreas L."/>
            <person name="Rohde M."/>
            <person name="Galperin M.Y."/>
            <person name="Jogler C."/>
        </authorList>
    </citation>
    <scope>NUCLEOTIDE SEQUENCE [LARGE SCALE GENOMIC DNA]</scope>
    <source>
        <strain evidence="1 2">KOR42</strain>
    </source>
</reference>
<dbReference type="EMBL" id="SIHI01000001">
    <property type="protein sequence ID" value="TWT57418.1"/>
    <property type="molecule type" value="Genomic_DNA"/>
</dbReference>
<dbReference type="Proteomes" id="UP000317243">
    <property type="component" value="Unassembled WGS sequence"/>
</dbReference>
<comment type="caution">
    <text evidence="1">The sequence shown here is derived from an EMBL/GenBank/DDBJ whole genome shotgun (WGS) entry which is preliminary data.</text>
</comment>
<gene>
    <name evidence="1" type="ORF">KOR42_07790</name>
</gene>